<feature type="signal peptide" evidence="1">
    <location>
        <begin position="1"/>
        <end position="20"/>
    </location>
</feature>
<gene>
    <name evidence="3" type="ORF">EJ063_14760</name>
</gene>
<sequence>MQVLNFAFLLAVLFSSAAQSQTVYTWVDENGTLHFNDVPNNKKAKAIDLPNFEQPALAPQFAPALPVEPQDTATPKPAEKPSPLEITITSPQDDQAIRSNDGTLMIQAELNRKLAIGEQLQLTVDNKRYGAPKASPQWQLKNLDRGTHSFVIQAFRDGKLIASSLPITVHLQRISVSKIKPSPKA</sequence>
<reference evidence="3 4" key="1">
    <citation type="submission" date="2018-12" db="EMBL/GenBank/DDBJ databases">
        <title>Vibrio sp. isolated from China Sea.</title>
        <authorList>
            <person name="Li Y."/>
        </authorList>
    </citation>
    <scope>NUCLEOTIDE SEQUENCE [LARGE SCALE GENOMIC DNA]</scope>
    <source>
        <strain evidence="3 4">BEI207</strain>
    </source>
</reference>
<dbReference type="InterPro" id="IPR025392">
    <property type="entry name" value="DUF4124"/>
</dbReference>
<organism evidence="3 4">
    <name type="scientific">Vibrio aquaticus</name>
    <dbReference type="NCBI Taxonomy" id="2496559"/>
    <lineage>
        <taxon>Bacteria</taxon>
        <taxon>Pseudomonadati</taxon>
        <taxon>Pseudomonadota</taxon>
        <taxon>Gammaproteobacteria</taxon>
        <taxon>Vibrionales</taxon>
        <taxon>Vibrionaceae</taxon>
        <taxon>Vibrio</taxon>
    </lineage>
</organism>
<dbReference type="AlphaFoldDB" id="A0A3S0QC18"/>
<dbReference type="EMBL" id="RXZH01000007">
    <property type="protein sequence ID" value="RTZ14576.1"/>
    <property type="molecule type" value="Genomic_DNA"/>
</dbReference>
<evidence type="ECO:0000259" key="2">
    <source>
        <dbReference type="Pfam" id="PF13511"/>
    </source>
</evidence>
<keyword evidence="1" id="KW-0732">Signal</keyword>
<accession>A0A3S0QC18</accession>
<feature type="chain" id="PRO_5018683686" evidence="1">
    <location>
        <begin position="21"/>
        <end position="185"/>
    </location>
</feature>
<dbReference type="Proteomes" id="UP000268973">
    <property type="component" value="Unassembled WGS sequence"/>
</dbReference>
<evidence type="ECO:0000256" key="1">
    <source>
        <dbReference type="SAM" id="SignalP"/>
    </source>
</evidence>
<proteinExistence type="predicted"/>
<dbReference type="Pfam" id="PF13511">
    <property type="entry name" value="DUF4124"/>
    <property type="match status" value="1"/>
</dbReference>
<protein>
    <submittedName>
        <fullName evidence="3">DUF4124 domain-containing protein</fullName>
    </submittedName>
</protein>
<evidence type="ECO:0000313" key="4">
    <source>
        <dbReference type="Proteomes" id="UP000268973"/>
    </source>
</evidence>
<comment type="caution">
    <text evidence="3">The sequence shown here is derived from an EMBL/GenBank/DDBJ whole genome shotgun (WGS) entry which is preliminary data.</text>
</comment>
<evidence type="ECO:0000313" key="3">
    <source>
        <dbReference type="EMBL" id="RTZ14576.1"/>
    </source>
</evidence>
<name>A0A3S0QC18_9VIBR</name>
<dbReference type="RefSeq" id="WP_126575124.1">
    <property type="nucleotide sequence ID" value="NZ_RXZH01000007.1"/>
</dbReference>
<keyword evidence="4" id="KW-1185">Reference proteome</keyword>
<feature type="domain" description="DUF4124" evidence="2">
    <location>
        <begin position="10"/>
        <end position="56"/>
    </location>
</feature>
<dbReference type="OrthoDB" id="7062774at2"/>